<organism evidence="1 2">
    <name type="scientific">Karstenula rhodostoma CBS 690.94</name>
    <dbReference type="NCBI Taxonomy" id="1392251"/>
    <lineage>
        <taxon>Eukaryota</taxon>
        <taxon>Fungi</taxon>
        <taxon>Dikarya</taxon>
        <taxon>Ascomycota</taxon>
        <taxon>Pezizomycotina</taxon>
        <taxon>Dothideomycetes</taxon>
        <taxon>Pleosporomycetidae</taxon>
        <taxon>Pleosporales</taxon>
        <taxon>Massarineae</taxon>
        <taxon>Didymosphaeriaceae</taxon>
        <taxon>Karstenula</taxon>
    </lineage>
</organism>
<comment type="caution">
    <text evidence="1">The sequence shown here is derived from an EMBL/GenBank/DDBJ whole genome shotgun (WGS) entry which is preliminary data.</text>
</comment>
<evidence type="ECO:0000313" key="2">
    <source>
        <dbReference type="Proteomes" id="UP000799764"/>
    </source>
</evidence>
<dbReference type="EMBL" id="MU001493">
    <property type="protein sequence ID" value="KAF2450394.1"/>
    <property type="molecule type" value="Genomic_DNA"/>
</dbReference>
<protein>
    <submittedName>
        <fullName evidence="1">Uncharacterized protein</fullName>
    </submittedName>
</protein>
<dbReference type="AlphaFoldDB" id="A0A9P4UFU0"/>
<keyword evidence="2" id="KW-1185">Reference proteome</keyword>
<evidence type="ECO:0000313" key="1">
    <source>
        <dbReference type="EMBL" id="KAF2450394.1"/>
    </source>
</evidence>
<sequence length="252" mass="27635">MPSPPLSRTPSSVMTFTRLGHATISWAVSLRDVVVAMPMIAVLKKLSESDSVCLPVRNRAIRAPVELPETRLPKERKGQRSTAPQNIPQIVKTRILSVADVVGLCVCCKKRIQALQSTLDVYGARIEEGERVCDVGVVAQGGGRLLPAGQKCKVDRIRLSFPDHNSFFPQKEALKTFEDLWGRNVPPGLLLKLNSTGTLRLRIVHAIHIASMAILVFASPRSPNIGRHGREIPVLAFSMTDCVMPFSVLSTE</sequence>
<name>A0A9P4UFU0_9PLEO</name>
<gene>
    <name evidence="1" type="ORF">P171DRAFT_139274</name>
</gene>
<dbReference type="Proteomes" id="UP000799764">
    <property type="component" value="Unassembled WGS sequence"/>
</dbReference>
<proteinExistence type="predicted"/>
<reference evidence="1" key="1">
    <citation type="journal article" date="2020" name="Stud. Mycol.">
        <title>101 Dothideomycetes genomes: a test case for predicting lifestyles and emergence of pathogens.</title>
        <authorList>
            <person name="Haridas S."/>
            <person name="Albert R."/>
            <person name="Binder M."/>
            <person name="Bloem J."/>
            <person name="Labutti K."/>
            <person name="Salamov A."/>
            <person name="Andreopoulos B."/>
            <person name="Baker S."/>
            <person name="Barry K."/>
            <person name="Bills G."/>
            <person name="Bluhm B."/>
            <person name="Cannon C."/>
            <person name="Castanera R."/>
            <person name="Culley D."/>
            <person name="Daum C."/>
            <person name="Ezra D."/>
            <person name="Gonzalez J."/>
            <person name="Henrissat B."/>
            <person name="Kuo A."/>
            <person name="Liang C."/>
            <person name="Lipzen A."/>
            <person name="Lutzoni F."/>
            <person name="Magnuson J."/>
            <person name="Mondo S."/>
            <person name="Nolan M."/>
            <person name="Ohm R."/>
            <person name="Pangilinan J."/>
            <person name="Park H.-J."/>
            <person name="Ramirez L."/>
            <person name="Alfaro M."/>
            <person name="Sun H."/>
            <person name="Tritt A."/>
            <person name="Yoshinaga Y."/>
            <person name="Zwiers L.-H."/>
            <person name="Turgeon B."/>
            <person name="Goodwin S."/>
            <person name="Spatafora J."/>
            <person name="Crous P."/>
            <person name="Grigoriev I."/>
        </authorList>
    </citation>
    <scope>NUCLEOTIDE SEQUENCE</scope>
    <source>
        <strain evidence="1">CBS 690.94</strain>
    </source>
</reference>
<accession>A0A9P4UFU0</accession>